<evidence type="ECO:0000259" key="1">
    <source>
        <dbReference type="PROSITE" id="PS51819"/>
    </source>
</evidence>
<dbReference type="InterPro" id="IPR041581">
    <property type="entry name" value="Glyoxalase_6"/>
</dbReference>
<dbReference type="SUPFAM" id="SSF54593">
    <property type="entry name" value="Glyoxalase/Bleomycin resistance protein/Dihydroxybiphenyl dioxygenase"/>
    <property type="match status" value="1"/>
</dbReference>
<dbReference type="CDD" id="cd07247">
    <property type="entry name" value="SgaA_N_like"/>
    <property type="match status" value="1"/>
</dbReference>
<dbReference type="PANTHER" id="PTHR33993">
    <property type="entry name" value="GLYOXALASE-RELATED"/>
    <property type="match status" value="1"/>
</dbReference>
<protein>
    <recommendedName>
        <fullName evidence="1">VOC domain-containing protein</fullName>
    </recommendedName>
</protein>
<dbReference type="PROSITE" id="PS51819">
    <property type="entry name" value="VOC"/>
    <property type="match status" value="1"/>
</dbReference>
<dbReference type="AlphaFoldDB" id="A0A1H7P1J7"/>
<dbReference type="Proteomes" id="UP000198677">
    <property type="component" value="Unassembled WGS sequence"/>
</dbReference>
<dbReference type="OrthoDB" id="9793039at2"/>
<feature type="domain" description="VOC" evidence="1">
    <location>
        <begin position="4"/>
        <end position="111"/>
    </location>
</feature>
<proteinExistence type="predicted"/>
<dbReference type="Pfam" id="PF18029">
    <property type="entry name" value="Glyoxalase_6"/>
    <property type="match status" value="1"/>
</dbReference>
<dbReference type="RefSeq" id="WP_072751504.1">
    <property type="nucleotide sequence ID" value="NZ_FOAW01000007.1"/>
</dbReference>
<organism evidence="2 3">
    <name type="scientific">Rhodococcus maanshanensis</name>
    <dbReference type="NCBI Taxonomy" id="183556"/>
    <lineage>
        <taxon>Bacteria</taxon>
        <taxon>Bacillati</taxon>
        <taxon>Actinomycetota</taxon>
        <taxon>Actinomycetes</taxon>
        <taxon>Mycobacteriales</taxon>
        <taxon>Nocardiaceae</taxon>
        <taxon>Rhodococcus</taxon>
    </lineage>
</organism>
<evidence type="ECO:0000313" key="3">
    <source>
        <dbReference type="Proteomes" id="UP000198677"/>
    </source>
</evidence>
<reference evidence="3" key="1">
    <citation type="submission" date="2016-10" db="EMBL/GenBank/DDBJ databases">
        <authorList>
            <person name="Varghese N."/>
            <person name="Submissions S."/>
        </authorList>
    </citation>
    <scope>NUCLEOTIDE SEQUENCE [LARGE SCALE GENOMIC DNA]</scope>
    <source>
        <strain evidence="3">DSM 44675</strain>
    </source>
</reference>
<dbReference type="InterPro" id="IPR029068">
    <property type="entry name" value="Glyas_Bleomycin-R_OHBP_Dase"/>
</dbReference>
<evidence type="ECO:0000313" key="2">
    <source>
        <dbReference type="EMBL" id="SEL29720.1"/>
    </source>
</evidence>
<dbReference type="EMBL" id="FOAW01000007">
    <property type="protein sequence ID" value="SEL29720.1"/>
    <property type="molecule type" value="Genomic_DNA"/>
</dbReference>
<name>A0A1H7P1J7_9NOCA</name>
<dbReference type="InterPro" id="IPR052164">
    <property type="entry name" value="Anthracycline_SecMetBiosynth"/>
</dbReference>
<accession>A0A1H7P1J7</accession>
<dbReference type="PANTHER" id="PTHR33993:SF14">
    <property type="entry name" value="GB|AAF24581.1"/>
    <property type="match status" value="1"/>
</dbReference>
<dbReference type="InterPro" id="IPR037523">
    <property type="entry name" value="VOC_core"/>
</dbReference>
<dbReference type="Gene3D" id="3.10.180.10">
    <property type="entry name" value="2,3-Dihydroxybiphenyl 1,2-Dioxygenase, domain 1"/>
    <property type="match status" value="1"/>
</dbReference>
<sequence>MHGELTFFEIGVPDSGRAQAFYGRLFGWEFPPTGVGDQVSITTPGTMAGLHDQDAEARIAMYFAVDDIESAVRTVRALGGTAEDPRPEEPGFGRFTTCTDDQGVQFGLHQAATT</sequence>
<gene>
    <name evidence="2" type="ORF">SAMN05444583_107224</name>
</gene>
<keyword evidence="3" id="KW-1185">Reference proteome</keyword>